<feature type="transmembrane region" description="Helical" evidence="5">
    <location>
        <begin position="139"/>
        <end position="159"/>
    </location>
</feature>
<dbReference type="InterPro" id="IPR050186">
    <property type="entry name" value="TPT_transporter"/>
</dbReference>
<feature type="transmembrane region" description="Helical" evidence="5">
    <location>
        <begin position="54"/>
        <end position="75"/>
    </location>
</feature>
<feature type="transmembrane region" description="Helical" evidence="5">
    <location>
        <begin position="196"/>
        <end position="217"/>
    </location>
</feature>
<dbReference type="GO" id="GO:0016020">
    <property type="term" value="C:membrane"/>
    <property type="evidence" value="ECO:0007669"/>
    <property type="project" value="UniProtKB-SubCell"/>
</dbReference>
<proteinExistence type="predicted"/>
<sequence length="1154" mass="129958">MDSVVVFVAIWWTANMVATIASKTAISGTKPDTIESMTTWTPALKDLRWLELTMLQHVLGALFSNTWLFAVRGATAFPVASVNRKHMLLAAIGNVIGNLATNAAFAAVSSSLTQVIKSCEPIFTFVFTLLFYKGKGNLNCSLFISIIAMVLGTCMFISGELSFNIWGLTAAVISNIAFPIRNIYLKKLGELWEGPLQKFAAISNFSVLILLPFAVVYSQSMSALLPIESYTSAIFHLIYNAASLTVLQECSPLVHAILNLSKRMFVILANMIVFSSPFTLSTIAGLVFISTGHYIHQISRGSLPMISRRLVKKCLPLAIVIVSSSLYLFVFMYSTKPVINLLQIRQTAYTPQLATTAWVYERPIPHNVVENINSFQTKNPGLTVTVFCGSSQCMQAVQDLRNPGVTVKFLVLTDIVKNTTLEHWLVRHPLHKVVTGVSFEDHVYEAVRLALLWHYGGVHFNPLVKLDQFTIPKVNGAWVSIDTNITRSTRGILSVSQFRVQSTFIANLTEAFCREYSRNVTNVNPRLSPKFDFEAVVNDIYNLSCTSRKLCPEGVAINLSRIPFGNKMRRHFGTLSYDKRVRVLEYLNIGDEIQGIPGLQFLPFMDHLLERYKLGESKGEHHIRAFFNAWWGEPTMMWPPPTNIDPIMLSMHIAPQIRSVILKNVTYLQSKAPIGCRDNNTLAFLRRNNVDAYLSGCLTLFIKSPNIQQKKSGKIFLVDLREKYERLLPLRIAQEAIRRYHLIIGQGRTNSVERFQTAYKLLEEYSEARLVITQRIHCALPCVAMGIPVIFFNSEYMPGGNVPGHGKTPSPRVSGLTPLFHTLDAYQMSEISMVQWLRNFNWETPPPNPGVSLRMRLLASNWNLIRQDQALYDSARRFGLLPVSAPAKKTPQQLIFHVIVNSNRTSLEWPKWRTIESLFYHHPHSRVIVHSNSLKESQFDVLTEAGYDVEILSLDASIDAVSSNGASKTKNQKKPENNFNETLAKLAILFHWGGVYIDANVILLRQLDFSMTNTLIWSNEKRDSFDLSVMKFRRGHPFLKAAIQKGSDLQAFPRGKHSSTFMASIFHSWSNNLESSYRIHALALKSSLKKFNSKNANECSKTVPGTVDDSYIKQLQREVFGAKVMGLNNSSKLKRGTVCKHLLNSFCVLCNNIY</sequence>
<dbReference type="KEGG" id="aplc:110980597"/>
<name>A0A8B7YIR4_ACAPL</name>
<dbReference type="OrthoDB" id="409543at2759"/>
<keyword evidence="8" id="KW-1185">Reference proteome</keyword>
<keyword evidence="2 5" id="KW-0812">Transmembrane</keyword>
<dbReference type="SUPFAM" id="SSF103481">
    <property type="entry name" value="Multidrug resistance efflux transporter EmrE"/>
    <property type="match status" value="1"/>
</dbReference>
<feature type="domain" description="Sugar phosphate transporter" evidence="6">
    <location>
        <begin position="5"/>
        <end position="292"/>
    </location>
</feature>
<evidence type="ECO:0000256" key="2">
    <source>
        <dbReference type="ARBA" id="ARBA00022692"/>
    </source>
</evidence>
<dbReference type="RefSeq" id="XP_022093128.1">
    <property type="nucleotide sequence ID" value="XM_022237436.1"/>
</dbReference>
<evidence type="ECO:0000256" key="3">
    <source>
        <dbReference type="ARBA" id="ARBA00022989"/>
    </source>
</evidence>
<dbReference type="Pfam" id="PF04230">
    <property type="entry name" value="PS_pyruv_trans"/>
    <property type="match status" value="1"/>
</dbReference>
<feature type="transmembrane region" description="Helical" evidence="5">
    <location>
        <begin position="165"/>
        <end position="184"/>
    </location>
</feature>
<dbReference type="InterPro" id="IPR029044">
    <property type="entry name" value="Nucleotide-diphossugar_trans"/>
</dbReference>
<reference evidence="9 10" key="1">
    <citation type="submission" date="2025-04" db="UniProtKB">
        <authorList>
            <consortium name="RefSeq"/>
        </authorList>
    </citation>
    <scope>IDENTIFICATION</scope>
</reference>
<dbReference type="AlphaFoldDB" id="A0A8B7YIR4"/>
<dbReference type="InterPro" id="IPR007577">
    <property type="entry name" value="GlycoTrfase_DXD_sugar-bd_CS"/>
</dbReference>
<feature type="transmembrane region" description="Helical" evidence="5">
    <location>
        <begin position="87"/>
        <end position="108"/>
    </location>
</feature>
<dbReference type="Pfam" id="PF04488">
    <property type="entry name" value="Gly_transf_sug"/>
    <property type="match status" value="1"/>
</dbReference>
<evidence type="ECO:0000259" key="7">
    <source>
        <dbReference type="Pfam" id="PF04230"/>
    </source>
</evidence>
<evidence type="ECO:0000256" key="5">
    <source>
        <dbReference type="SAM" id="Phobius"/>
    </source>
</evidence>
<dbReference type="InterPro" id="IPR004853">
    <property type="entry name" value="Sugar_P_trans_dom"/>
</dbReference>
<dbReference type="InterPro" id="IPR037185">
    <property type="entry name" value="EmrE-like"/>
</dbReference>
<dbReference type="Proteomes" id="UP000694845">
    <property type="component" value="Unplaced"/>
</dbReference>
<gene>
    <name evidence="9 10" type="primary">LOC110980597</name>
</gene>
<evidence type="ECO:0000313" key="8">
    <source>
        <dbReference type="Proteomes" id="UP000694845"/>
    </source>
</evidence>
<organism evidence="8 9">
    <name type="scientific">Acanthaster planci</name>
    <name type="common">Crown-of-thorns starfish</name>
    <dbReference type="NCBI Taxonomy" id="133434"/>
    <lineage>
        <taxon>Eukaryota</taxon>
        <taxon>Metazoa</taxon>
        <taxon>Echinodermata</taxon>
        <taxon>Eleutherozoa</taxon>
        <taxon>Asterozoa</taxon>
        <taxon>Asteroidea</taxon>
        <taxon>Valvatacea</taxon>
        <taxon>Valvatida</taxon>
        <taxon>Acanthasteridae</taxon>
        <taxon>Acanthaster</taxon>
    </lineage>
</organism>
<dbReference type="OMA" id="QFLPFMD"/>
<evidence type="ECO:0000259" key="6">
    <source>
        <dbReference type="Pfam" id="PF03151"/>
    </source>
</evidence>
<feature type="transmembrane region" description="Helical" evidence="5">
    <location>
        <begin position="310"/>
        <end position="333"/>
    </location>
</feature>
<dbReference type="GeneID" id="110980597"/>
<dbReference type="InterPro" id="IPR007345">
    <property type="entry name" value="Polysacch_pyruvyl_Trfase"/>
</dbReference>
<evidence type="ECO:0000313" key="10">
    <source>
        <dbReference type="RefSeq" id="XP_022093129.1"/>
    </source>
</evidence>
<accession>A0A8B7YIR4</accession>
<dbReference type="RefSeq" id="XP_022093129.1">
    <property type="nucleotide sequence ID" value="XM_022237437.1"/>
</dbReference>
<keyword evidence="4 5" id="KW-0472">Membrane</keyword>
<comment type="subcellular location">
    <subcellularLocation>
        <location evidence="1">Membrane</location>
        <topology evidence="1">Multi-pass membrane protein</topology>
    </subcellularLocation>
</comment>
<dbReference type="PANTHER" id="PTHR11132">
    <property type="entry name" value="SOLUTE CARRIER FAMILY 35"/>
    <property type="match status" value="1"/>
</dbReference>
<dbReference type="Pfam" id="PF03151">
    <property type="entry name" value="TPT"/>
    <property type="match status" value="1"/>
</dbReference>
<evidence type="ECO:0000256" key="4">
    <source>
        <dbReference type="ARBA" id="ARBA00023136"/>
    </source>
</evidence>
<feature type="domain" description="Polysaccharide pyruvyl transferase" evidence="7">
    <location>
        <begin position="670"/>
        <end position="794"/>
    </location>
</feature>
<keyword evidence="3 5" id="KW-1133">Transmembrane helix</keyword>
<feature type="transmembrane region" description="Helical" evidence="5">
    <location>
        <begin position="264"/>
        <end position="289"/>
    </location>
</feature>
<evidence type="ECO:0000313" key="9">
    <source>
        <dbReference type="RefSeq" id="XP_022093128.1"/>
    </source>
</evidence>
<dbReference type="Gene3D" id="3.90.550.20">
    <property type="match status" value="1"/>
</dbReference>
<protein>
    <submittedName>
        <fullName evidence="9 10">Uncharacterized protein LOC110980597</fullName>
    </submittedName>
</protein>
<dbReference type="SUPFAM" id="SSF53448">
    <property type="entry name" value="Nucleotide-diphospho-sugar transferases"/>
    <property type="match status" value="1"/>
</dbReference>
<evidence type="ECO:0000256" key="1">
    <source>
        <dbReference type="ARBA" id="ARBA00004141"/>
    </source>
</evidence>